<dbReference type="InterPro" id="IPR050090">
    <property type="entry name" value="Tyrosine_recombinase_XerCD"/>
</dbReference>
<evidence type="ECO:0000256" key="4">
    <source>
        <dbReference type="ARBA" id="ARBA00023172"/>
    </source>
</evidence>
<reference evidence="8 9" key="1">
    <citation type="submission" date="2016-10" db="EMBL/GenBank/DDBJ databases">
        <authorList>
            <person name="de Groot N.N."/>
        </authorList>
    </citation>
    <scope>NUCLEOTIDE SEQUENCE [LARGE SCALE GENOMIC DNA]</scope>
    <source>
        <strain evidence="8 9">DSM 25232</strain>
    </source>
</reference>
<evidence type="ECO:0000256" key="2">
    <source>
        <dbReference type="ARBA" id="ARBA00022908"/>
    </source>
</evidence>
<dbReference type="PANTHER" id="PTHR30349">
    <property type="entry name" value="PHAGE INTEGRASE-RELATED"/>
    <property type="match status" value="1"/>
</dbReference>
<dbReference type="InterPro" id="IPR004107">
    <property type="entry name" value="Integrase_SAM-like_N"/>
</dbReference>
<dbReference type="SUPFAM" id="SSF56349">
    <property type="entry name" value="DNA breaking-rejoining enzymes"/>
    <property type="match status" value="1"/>
</dbReference>
<dbReference type="Gene3D" id="1.10.443.10">
    <property type="entry name" value="Intergrase catalytic core"/>
    <property type="match status" value="1"/>
</dbReference>
<evidence type="ECO:0000259" key="6">
    <source>
        <dbReference type="PROSITE" id="PS51898"/>
    </source>
</evidence>
<evidence type="ECO:0000259" key="7">
    <source>
        <dbReference type="PROSITE" id="PS51900"/>
    </source>
</evidence>
<organism evidence="8 9">
    <name type="scientific">Aquimarina amphilecti</name>
    <dbReference type="NCBI Taxonomy" id="1038014"/>
    <lineage>
        <taxon>Bacteria</taxon>
        <taxon>Pseudomonadati</taxon>
        <taxon>Bacteroidota</taxon>
        <taxon>Flavobacteriia</taxon>
        <taxon>Flavobacteriales</taxon>
        <taxon>Flavobacteriaceae</taxon>
        <taxon>Aquimarina</taxon>
    </lineage>
</organism>
<dbReference type="GO" id="GO:0003677">
    <property type="term" value="F:DNA binding"/>
    <property type="evidence" value="ECO:0007669"/>
    <property type="project" value="UniProtKB-UniRule"/>
</dbReference>
<dbReference type="InterPro" id="IPR044068">
    <property type="entry name" value="CB"/>
</dbReference>
<keyword evidence="3 5" id="KW-0238">DNA-binding</keyword>
<protein>
    <submittedName>
        <fullName evidence="8">Site-specific recombinase XerD</fullName>
    </submittedName>
</protein>
<dbReference type="EMBL" id="FOAB01000013">
    <property type="protein sequence ID" value="SEM29066.1"/>
    <property type="molecule type" value="Genomic_DNA"/>
</dbReference>
<evidence type="ECO:0000256" key="3">
    <source>
        <dbReference type="ARBA" id="ARBA00023125"/>
    </source>
</evidence>
<dbReference type="Pfam" id="PF00589">
    <property type="entry name" value="Phage_integrase"/>
    <property type="match status" value="1"/>
</dbReference>
<dbReference type="PROSITE" id="PS51900">
    <property type="entry name" value="CB"/>
    <property type="match status" value="1"/>
</dbReference>
<dbReference type="PROSITE" id="PS51898">
    <property type="entry name" value="TYR_RECOMBINASE"/>
    <property type="match status" value="1"/>
</dbReference>
<dbReference type="InterPro" id="IPR002104">
    <property type="entry name" value="Integrase_catalytic"/>
</dbReference>
<dbReference type="Gene3D" id="1.10.150.130">
    <property type="match status" value="1"/>
</dbReference>
<name>A0A1H7X5E5_AQUAM</name>
<gene>
    <name evidence="8" type="ORF">SAMN04487910_4642</name>
</gene>
<evidence type="ECO:0000313" key="9">
    <source>
        <dbReference type="Proteomes" id="UP000198521"/>
    </source>
</evidence>
<evidence type="ECO:0000256" key="1">
    <source>
        <dbReference type="ARBA" id="ARBA00008857"/>
    </source>
</evidence>
<accession>A0A1H7X5E5</accession>
<feature type="domain" description="Tyr recombinase" evidence="6">
    <location>
        <begin position="188"/>
        <end position="363"/>
    </location>
</feature>
<keyword evidence="2" id="KW-0229">DNA integration</keyword>
<evidence type="ECO:0000313" key="8">
    <source>
        <dbReference type="EMBL" id="SEM29066.1"/>
    </source>
</evidence>
<comment type="similarity">
    <text evidence="1">Belongs to the 'phage' integrase family.</text>
</comment>
<dbReference type="Pfam" id="PF13495">
    <property type="entry name" value="Phage_int_SAM_4"/>
    <property type="match status" value="1"/>
</dbReference>
<sequence>MIDQQKMIGLQFYPDKVIQALIKELPNPKWSNHFKMPYIINNQKNIDLIFEKFRGVAWLNCNYFYSDKVINRFNPIANLQPLKNRKLTKTYRVCPEEYLQKLLLKRYSQNTVRSYVNAFEAFINYYKNIELLSIGELEIRRYLRKLITEKKSNSYINLVINSIKFYYEIVLNMPNRFYAIERPRKQQKLPVVLCKEEILLIINNTNNLKHKCIVSLLYSAGLRRAELLNLKISDIDSKRMVIRVVHAKGNKDRYTLLSTNVLKDLRSYFKKYQPKHYLFEGPKGNPYSASSVKAIIEKAAKKSKITKRITPHTLRHSFATHLLENGTDLRYIQSLLGHSSSKTTEIYTHVATNTFRMIKNPLDL</sequence>
<feature type="domain" description="Core-binding (CB)" evidence="7">
    <location>
        <begin position="89"/>
        <end position="171"/>
    </location>
</feature>
<dbReference type="InterPro" id="IPR013762">
    <property type="entry name" value="Integrase-like_cat_sf"/>
</dbReference>
<dbReference type="InterPro" id="IPR010998">
    <property type="entry name" value="Integrase_recombinase_N"/>
</dbReference>
<evidence type="ECO:0000256" key="5">
    <source>
        <dbReference type="PROSITE-ProRule" id="PRU01248"/>
    </source>
</evidence>
<keyword evidence="4" id="KW-0233">DNA recombination</keyword>
<proteinExistence type="inferred from homology"/>
<dbReference type="GO" id="GO:0006310">
    <property type="term" value="P:DNA recombination"/>
    <property type="evidence" value="ECO:0007669"/>
    <property type="project" value="UniProtKB-KW"/>
</dbReference>
<dbReference type="InterPro" id="IPR011010">
    <property type="entry name" value="DNA_brk_join_enz"/>
</dbReference>
<dbReference type="PANTHER" id="PTHR30349:SF41">
    <property type="entry name" value="INTEGRASE_RECOMBINASE PROTEIN MJ0367-RELATED"/>
    <property type="match status" value="1"/>
</dbReference>
<dbReference type="GO" id="GO:0015074">
    <property type="term" value="P:DNA integration"/>
    <property type="evidence" value="ECO:0007669"/>
    <property type="project" value="UniProtKB-KW"/>
</dbReference>
<dbReference type="NCBIfam" id="NF040815">
    <property type="entry name" value="recomb_XerA_Arch"/>
    <property type="match status" value="1"/>
</dbReference>
<dbReference type="Proteomes" id="UP000198521">
    <property type="component" value="Unassembled WGS sequence"/>
</dbReference>
<dbReference type="STRING" id="1038014.SAMN04487910_4642"/>
<dbReference type="AlphaFoldDB" id="A0A1H7X5E5"/>
<keyword evidence="9" id="KW-1185">Reference proteome</keyword>